<evidence type="ECO:0008006" key="4">
    <source>
        <dbReference type="Google" id="ProtNLM"/>
    </source>
</evidence>
<organism evidence="2 3">
    <name type="scientific">Pseudoalteromonas piscicida</name>
    <dbReference type="NCBI Taxonomy" id="43662"/>
    <lineage>
        <taxon>Bacteria</taxon>
        <taxon>Pseudomonadati</taxon>
        <taxon>Pseudomonadota</taxon>
        <taxon>Gammaproteobacteria</taxon>
        <taxon>Alteromonadales</taxon>
        <taxon>Pseudoalteromonadaceae</taxon>
        <taxon>Pseudoalteromonas</taxon>
    </lineage>
</organism>
<evidence type="ECO:0000313" key="3">
    <source>
        <dbReference type="Proteomes" id="UP000016521"/>
    </source>
</evidence>
<feature type="chain" id="PRO_5045869181" description="Spi protease inhibitor domain-containing protein" evidence="1">
    <location>
        <begin position="20"/>
        <end position="222"/>
    </location>
</feature>
<keyword evidence="3" id="KW-1185">Reference proteome</keyword>
<dbReference type="EMBL" id="CP011924">
    <property type="protein sequence ID" value="ATD06935.1"/>
    <property type="molecule type" value="Genomic_DNA"/>
</dbReference>
<keyword evidence="1" id="KW-0732">Signal</keyword>
<accession>A0ABM6NDH0</accession>
<sequence>MKVFLILLLVAAFSGNVVADMPIETTLPNNLAKEIAMDLKDRTIYPIIKAGDWPGIQYGAVYSVLIGPEDDPEVVIGFGYDTPDNFVFLTHQDGQEIDLNVVVPQAFQNIDALDVTFVPSAVLNNQVLTASGESFSSEAILSQTQMLKAHEMLDAEQLLVSIARRTGLMVVSRDASHDLLDKFIYLHSEAWNDDSYGNAPIANRLFLIENGKIVGSMSLADK</sequence>
<feature type="signal peptide" evidence="1">
    <location>
        <begin position="1"/>
        <end position="19"/>
    </location>
</feature>
<proteinExistence type="predicted"/>
<name>A0ABM6NDH0_PSEO7</name>
<protein>
    <recommendedName>
        <fullName evidence="4">Spi protease inhibitor domain-containing protein</fullName>
    </recommendedName>
</protein>
<evidence type="ECO:0000256" key="1">
    <source>
        <dbReference type="SAM" id="SignalP"/>
    </source>
</evidence>
<dbReference type="Proteomes" id="UP000016521">
    <property type="component" value="Chromosome I"/>
</dbReference>
<gene>
    <name evidence="2" type="ORF">PPIS_a1868</name>
</gene>
<dbReference type="RefSeq" id="WP_239979989.1">
    <property type="nucleotide sequence ID" value="NZ_CP011924.1"/>
</dbReference>
<evidence type="ECO:0000313" key="2">
    <source>
        <dbReference type="EMBL" id="ATD06935.1"/>
    </source>
</evidence>
<reference evidence="2 3" key="1">
    <citation type="submission" date="2015-06" db="EMBL/GenBank/DDBJ databases">
        <authorList>
            <person name="Xie B.-B."/>
            <person name="Rong J.-C."/>
            <person name="Qin Q.-L."/>
            <person name="Zhang Y.-Z."/>
        </authorList>
    </citation>
    <scope>NUCLEOTIDE SEQUENCE [LARGE SCALE GENOMIC DNA]</scope>
    <source>
        <strain evidence="2 3">JCM 20779</strain>
    </source>
</reference>